<feature type="non-terminal residue" evidence="1">
    <location>
        <position position="1"/>
    </location>
</feature>
<reference evidence="1" key="1">
    <citation type="submission" date="2015-11" db="EMBL/GenBank/DDBJ databases">
        <title>De novo transcriptome assembly of four potential Pierce s Disease insect vectors from Arizona vineyards.</title>
        <authorList>
            <person name="Tassone E.E."/>
        </authorList>
    </citation>
    <scope>NUCLEOTIDE SEQUENCE</scope>
</reference>
<proteinExistence type="predicted"/>
<dbReference type="AlphaFoldDB" id="A0A1B6GKU7"/>
<dbReference type="EMBL" id="GECZ01006758">
    <property type="protein sequence ID" value="JAS63011.1"/>
    <property type="molecule type" value="Transcribed_RNA"/>
</dbReference>
<organism evidence="1">
    <name type="scientific">Cuerna arida</name>
    <dbReference type="NCBI Taxonomy" id="1464854"/>
    <lineage>
        <taxon>Eukaryota</taxon>
        <taxon>Metazoa</taxon>
        <taxon>Ecdysozoa</taxon>
        <taxon>Arthropoda</taxon>
        <taxon>Hexapoda</taxon>
        <taxon>Insecta</taxon>
        <taxon>Pterygota</taxon>
        <taxon>Neoptera</taxon>
        <taxon>Paraneoptera</taxon>
        <taxon>Hemiptera</taxon>
        <taxon>Auchenorrhyncha</taxon>
        <taxon>Membracoidea</taxon>
        <taxon>Cicadellidae</taxon>
        <taxon>Cicadellinae</taxon>
        <taxon>Proconiini</taxon>
        <taxon>Cuerna</taxon>
    </lineage>
</organism>
<protein>
    <submittedName>
        <fullName evidence="1">Uncharacterized protein</fullName>
    </submittedName>
</protein>
<feature type="non-terminal residue" evidence="1">
    <location>
        <position position="112"/>
    </location>
</feature>
<name>A0A1B6GKU7_9HEMI</name>
<accession>A0A1B6GKU7</accession>
<gene>
    <name evidence="1" type="ORF">g.49269</name>
</gene>
<evidence type="ECO:0000313" key="1">
    <source>
        <dbReference type="EMBL" id="JAS63011.1"/>
    </source>
</evidence>
<sequence>LGYQSTSNRVNHAGSIVKNKSFQLQRSAPPVIQKNAIKMSILKNLTDNAKRDRQAFTLNSARKTAALATAKVKKEAVTQRHSIKEQLNPKLQEEIRKLQYRKDFSTPLTLGF</sequence>